<organism evidence="8 9">
    <name type="scientific">Deinococcus multiflagellatus</name>
    <dbReference type="NCBI Taxonomy" id="1656887"/>
    <lineage>
        <taxon>Bacteria</taxon>
        <taxon>Thermotogati</taxon>
        <taxon>Deinococcota</taxon>
        <taxon>Deinococci</taxon>
        <taxon>Deinococcales</taxon>
        <taxon>Deinococcaceae</taxon>
        <taxon>Deinococcus</taxon>
    </lineage>
</organism>
<dbReference type="InterPro" id="IPR007829">
    <property type="entry name" value="TM2"/>
</dbReference>
<keyword evidence="9" id="KW-1185">Reference proteome</keyword>
<proteinExistence type="predicted"/>
<keyword evidence="3 6" id="KW-1133">Transmembrane helix</keyword>
<evidence type="ECO:0000256" key="4">
    <source>
        <dbReference type="ARBA" id="ARBA00023136"/>
    </source>
</evidence>
<feature type="domain" description="TM2" evidence="7">
    <location>
        <begin position="132"/>
        <end position="176"/>
    </location>
</feature>
<evidence type="ECO:0000256" key="5">
    <source>
        <dbReference type="SAM" id="MobiDB-lite"/>
    </source>
</evidence>
<gene>
    <name evidence="8" type="ORF">ACFP90_11835</name>
</gene>
<comment type="caution">
    <text evidence="8">The sequence shown here is derived from an EMBL/GenBank/DDBJ whole genome shotgun (WGS) entry which is preliminary data.</text>
</comment>
<keyword evidence="4 6" id="KW-0472">Membrane</keyword>
<keyword evidence="2 6" id="KW-0812">Transmembrane</keyword>
<feature type="transmembrane region" description="Helical" evidence="6">
    <location>
        <begin position="187"/>
        <end position="206"/>
    </location>
</feature>
<sequence>MASGRPSPEAIPTPPAPSWVDQAAAPASSAPAPSPAPSWVDDAARGPAPHAGPQPQPAAQPAHHAPASAPYASAPQDDWVTRATGGARNPSVPQGPAPSHAPSRSDFDSLGDSARQLMQGFSQGAASGDVAQKKLIAGLLGIFLGGLGVHKFYLGNTTPGLLMLGATIGGWILGIIGSLVIVGAVFFFVPMIVGLLGLVEGIIYLTKSDADFQREYLMGKKPWL</sequence>
<evidence type="ECO:0000256" key="6">
    <source>
        <dbReference type="SAM" id="Phobius"/>
    </source>
</evidence>
<protein>
    <submittedName>
        <fullName evidence="8">TM2 domain-containing protein</fullName>
    </submittedName>
</protein>
<feature type="transmembrane region" description="Helical" evidence="6">
    <location>
        <begin position="161"/>
        <end position="181"/>
    </location>
</feature>
<dbReference type="Pfam" id="PF05154">
    <property type="entry name" value="TM2"/>
    <property type="match status" value="1"/>
</dbReference>
<name>A0ABW1ZMK9_9DEIO</name>
<dbReference type="EMBL" id="JBHSWB010000001">
    <property type="protein sequence ID" value="MFC6660964.1"/>
    <property type="molecule type" value="Genomic_DNA"/>
</dbReference>
<evidence type="ECO:0000256" key="3">
    <source>
        <dbReference type="ARBA" id="ARBA00022989"/>
    </source>
</evidence>
<comment type="subcellular location">
    <subcellularLocation>
        <location evidence="1">Membrane</location>
        <topology evidence="1">Multi-pass membrane protein</topology>
    </subcellularLocation>
</comment>
<accession>A0ABW1ZMK9</accession>
<feature type="compositionally biased region" description="Low complexity" evidence="5">
    <location>
        <begin position="59"/>
        <end position="76"/>
    </location>
</feature>
<dbReference type="Proteomes" id="UP001596317">
    <property type="component" value="Unassembled WGS sequence"/>
</dbReference>
<evidence type="ECO:0000313" key="8">
    <source>
        <dbReference type="EMBL" id="MFC6660964.1"/>
    </source>
</evidence>
<evidence type="ECO:0000256" key="1">
    <source>
        <dbReference type="ARBA" id="ARBA00004141"/>
    </source>
</evidence>
<evidence type="ECO:0000313" key="9">
    <source>
        <dbReference type="Proteomes" id="UP001596317"/>
    </source>
</evidence>
<feature type="transmembrane region" description="Helical" evidence="6">
    <location>
        <begin position="135"/>
        <end position="154"/>
    </location>
</feature>
<dbReference type="RefSeq" id="WP_380056246.1">
    <property type="nucleotide sequence ID" value="NZ_JBHSWB010000001.1"/>
</dbReference>
<reference evidence="9" key="1">
    <citation type="journal article" date="2019" name="Int. J. Syst. Evol. Microbiol.">
        <title>The Global Catalogue of Microorganisms (GCM) 10K type strain sequencing project: providing services to taxonomists for standard genome sequencing and annotation.</title>
        <authorList>
            <consortium name="The Broad Institute Genomics Platform"/>
            <consortium name="The Broad Institute Genome Sequencing Center for Infectious Disease"/>
            <person name="Wu L."/>
            <person name="Ma J."/>
        </authorList>
    </citation>
    <scope>NUCLEOTIDE SEQUENCE [LARGE SCALE GENOMIC DNA]</scope>
    <source>
        <strain evidence="9">CCUG 63830</strain>
    </source>
</reference>
<evidence type="ECO:0000256" key="2">
    <source>
        <dbReference type="ARBA" id="ARBA00022692"/>
    </source>
</evidence>
<feature type="region of interest" description="Disordered" evidence="5">
    <location>
        <begin position="1"/>
        <end position="109"/>
    </location>
</feature>
<evidence type="ECO:0000259" key="7">
    <source>
        <dbReference type="Pfam" id="PF05154"/>
    </source>
</evidence>